<dbReference type="Pfam" id="PF07690">
    <property type="entry name" value="MFS_1"/>
    <property type="match status" value="1"/>
</dbReference>
<feature type="transmembrane region" description="Helical" evidence="9">
    <location>
        <begin position="372"/>
        <end position="395"/>
    </location>
</feature>
<evidence type="ECO:0000256" key="7">
    <source>
        <dbReference type="ARBA" id="ARBA00038075"/>
    </source>
</evidence>
<dbReference type="SUPFAM" id="SSF103473">
    <property type="entry name" value="MFS general substrate transporter"/>
    <property type="match status" value="1"/>
</dbReference>
<dbReference type="InterPro" id="IPR020846">
    <property type="entry name" value="MFS_dom"/>
</dbReference>
<dbReference type="CDD" id="cd06173">
    <property type="entry name" value="MFS_MefA_like"/>
    <property type="match status" value="1"/>
</dbReference>
<feature type="transmembrane region" description="Helical" evidence="9">
    <location>
        <begin position="146"/>
        <end position="168"/>
    </location>
</feature>
<evidence type="ECO:0000313" key="11">
    <source>
        <dbReference type="EMBL" id="KCZ57234.1"/>
    </source>
</evidence>
<dbReference type="GO" id="GO:0022857">
    <property type="term" value="F:transmembrane transporter activity"/>
    <property type="evidence" value="ECO:0007669"/>
    <property type="project" value="InterPro"/>
</dbReference>
<keyword evidence="6 9" id="KW-0472">Membrane</keyword>
<protein>
    <recommendedName>
        <fullName evidence="8">Multidrug efflux pump Tap</fullName>
    </recommendedName>
</protein>
<keyword evidence="2" id="KW-0813">Transport</keyword>
<comment type="caution">
    <text evidence="11">The sequence shown here is derived from an EMBL/GenBank/DDBJ whole genome shotgun (WGS) entry which is preliminary data.</text>
</comment>
<feature type="transmembrane region" description="Helical" evidence="9">
    <location>
        <begin position="174"/>
        <end position="193"/>
    </location>
</feature>
<evidence type="ECO:0000256" key="9">
    <source>
        <dbReference type="SAM" id="Phobius"/>
    </source>
</evidence>
<keyword evidence="3" id="KW-1003">Cell membrane</keyword>
<evidence type="ECO:0000259" key="10">
    <source>
        <dbReference type="PROSITE" id="PS50850"/>
    </source>
</evidence>
<dbReference type="PATRIC" id="fig|1280946.3.peg.96"/>
<feature type="transmembrane region" description="Helical" evidence="9">
    <location>
        <begin position="49"/>
        <end position="70"/>
    </location>
</feature>
<evidence type="ECO:0000256" key="5">
    <source>
        <dbReference type="ARBA" id="ARBA00022989"/>
    </source>
</evidence>
<comment type="similarity">
    <text evidence="7">Belongs to the major facilitator superfamily. Drug:H(+) antiporter-3 (DHA3) (TC 2.A.1.21) family.</text>
</comment>
<proteinExistence type="inferred from homology"/>
<sequence>MGRIMTDRFAAFRHSSYRRYFLSRFLTSLAAQIVSVAVAWQMYDLTQNAALLGWIGLVQFLPALLLVVVTGVTADRLGRRNVMGVAVTVELACAAMILFLAVTGTFQPLVVLGTLTVFGCARAFFTPASSSLAVNLVPREDFANAVGWIASSWQAASIFGPVAGGLLYGLYHGAAYATAVVLFGIAAVLIFSIPKPEQRIEREPTSLSTLLGGFSYVLKQKIVLGAISLDLFAVLLGGAVALLPIYARDILHIGEEGLGLLRAAPGIGALIMLGIITAFPIKDHAGIILFISVALFGLATVVFGHSTVAWLSILALMCVGAFDMVSVYIREVLVQLWTPDQVRGRVNAVNSIFLGASNELGEARAGFMAAKWGAVFTVVAGGYAAVGIAAAWAGMFPGIRKTRDLHHGAPEE</sequence>
<keyword evidence="4 9" id="KW-0812">Transmembrane</keyword>
<dbReference type="PROSITE" id="PS50850">
    <property type="entry name" value="MFS"/>
    <property type="match status" value="1"/>
</dbReference>
<dbReference type="Proteomes" id="UP000027037">
    <property type="component" value="Unassembled WGS sequence"/>
</dbReference>
<dbReference type="InterPro" id="IPR011701">
    <property type="entry name" value="MFS"/>
</dbReference>
<dbReference type="PANTHER" id="PTHR23513:SF9">
    <property type="entry name" value="ENTEROBACTIN EXPORTER ENTS"/>
    <property type="match status" value="1"/>
</dbReference>
<dbReference type="EMBL" id="AWFF01000001">
    <property type="protein sequence ID" value="KCZ57234.1"/>
    <property type="molecule type" value="Genomic_DNA"/>
</dbReference>
<feature type="transmembrane region" description="Helical" evidence="9">
    <location>
        <begin position="309"/>
        <end position="329"/>
    </location>
</feature>
<dbReference type="PANTHER" id="PTHR23513">
    <property type="entry name" value="INTEGRAL MEMBRANE EFFLUX PROTEIN-RELATED"/>
    <property type="match status" value="1"/>
</dbReference>
<keyword evidence="5 9" id="KW-1133">Transmembrane helix</keyword>
<dbReference type="Gene3D" id="1.20.1250.20">
    <property type="entry name" value="MFS general substrate transporter like domains"/>
    <property type="match status" value="1"/>
</dbReference>
<feature type="transmembrane region" description="Helical" evidence="9">
    <location>
        <begin position="21"/>
        <end position="43"/>
    </location>
</feature>
<evidence type="ECO:0000256" key="4">
    <source>
        <dbReference type="ARBA" id="ARBA00022692"/>
    </source>
</evidence>
<feature type="transmembrane region" description="Helical" evidence="9">
    <location>
        <begin position="259"/>
        <end position="279"/>
    </location>
</feature>
<accession>A0A062UKZ7</accession>
<feature type="transmembrane region" description="Helical" evidence="9">
    <location>
        <begin position="108"/>
        <end position="125"/>
    </location>
</feature>
<dbReference type="eggNOG" id="COG2814">
    <property type="taxonomic scope" value="Bacteria"/>
</dbReference>
<evidence type="ECO:0000313" key="12">
    <source>
        <dbReference type="Proteomes" id="UP000027037"/>
    </source>
</evidence>
<evidence type="ECO:0000256" key="1">
    <source>
        <dbReference type="ARBA" id="ARBA00004651"/>
    </source>
</evidence>
<reference evidence="11 12" key="1">
    <citation type="journal article" date="2014" name="Antonie Van Leeuwenhoek">
        <title>Hyphomonas beringensis sp. nov. and Hyphomonas chukchiensis sp. nov., isolated from surface seawater of the Bering Sea and Chukchi Sea.</title>
        <authorList>
            <person name="Li C."/>
            <person name="Lai Q."/>
            <person name="Li G."/>
            <person name="Dong C."/>
            <person name="Wang J."/>
            <person name="Liao Y."/>
            <person name="Shao Z."/>
        </authorList>
    </citation>
    <scope>NUCLEOTIDE SEQUENCE [LARGE SCALE GENOMIC DNA]</scope>
    <source>
        <strain evidence="11 12">25B14_1</strain>
    </source>
</reference>
<dbReference type="AlphaFoldDB" id="A0A062UKZ7"/>
<evidence type="ECO:0000256" key="2">
    <source>
        <dbReference type="ARBA" id="ARBA00022448"/>
    </source>
</evidence>
<dbReference type="PROSITE" id="PS00216">
    <property type="entry name" value="SUGAR_TRANSPORT_1"/>
    <property type="match status" value="1"/>
</dbReference>
<organism evidence="11 12">
    <name type="scientific">Hyphomonas beringensis</name>
    <dbReference type="NCBI Taxonomy" id="1280946"/>
    <lineage>
        <taxon>Bacteria</taxon>
        <taxon>Pseudomonadati</taxon>
        <taxon>Pseudomonadota</taxon>
        <taxon>Alphaproteobacteria</taxon>
        <taxon>Hyphomonadales</taxon>
        <taxon>Hyphomonadaceae</taxon>
        <taxon>Hyphomonas</taxon>
    </lineage>
</organism>
<feature type="domain" description="Major facilitator superfamily (MFS) profile" evidence="10">
    <location>
        <begin position="16"/>
        <end position="399"/>
    </location>
</feature>
<name>A0A062UKZ7_9PROT</name>
<evidence type="ECO:0000256" key="3">
    <source>
        <dbReference type="ARBA" id="ARBA00022475"/>
    </source>
</evidence>
<comment type="subcellular location">
    <subcellularLocation>
        <location evidence="1">Cell membrane</location>
        <topology evidence="1">Multi-pass membrane protein</topology>
    </subcellularLocation>
</comment>
<dbReference type="GO" id="GO:0005886">
    <property type="term" value="C:plasma membrane"/>
    <property type="evidence" value="ECO:0007669"/>
    <property type="project" value="UniProtKB-SubCell"/>
</dbReference>
<evidence type="ECO:0000256" key="6">
    <source>
        <dbReference type="ARBA" id="ARBA00023136"/>
    </source>
</evidence>
<keyword evidence="12" id="KW-1185">Reference proteome</keyword>
<gene>
    <name evidence="11" type="ORF">HY29_00490</name>
</gene>
<evidence type="ECO:0000256" key="8">
    <source>
        <dbReference type="ARBA" id="ARBA00040914"/>
    </source>
</evidence>
<dbReference type="InterPro" id="IPR036259">
    <property type="entry name" value="MFS_trans_sf"/>
</dbReference>
<dbReference type="InterPro" id="IPR005829">
    <property type="entry name" value="Sugar_transporter_CS"/>
</dbReference>
<feature type="transmembrane region" description="Helical" evidence="9">
    <location>
        <begin position="286"/>
        <end position="303"/>
    </location>
</feature>
<feature type="transmembrane region" description="Helical" evidence="9">
    <location>
        <begin position="82"/>
        <end position="102"/>
    </location>
</feature>
<dbReference type="STRING" id="1280946.HY29_00490"/>
<feature type="transmembrane region" description="Helical" evidence="9">
    <location>
        <begin position="222"/>
        <end position="247"/>
    </location>
</feature>